<evidence type="ECO:0000313" key="1">
    <source>
        <dbReference type="EMBL" id="QPF91839.1"/>
    </source>
</evidence>
<dbReference type="Proteomes" id="UP000594621">
    <property type="component" value="Chromosome"/>
</dbReference>
<proteinExistence type="predicted"/>
<sequence>MDLVQASDAIRLSGLTAHQLREWCGRRAVVAPDVPAAGRGRHALFSWQTILSLRVLNELHDRFGIEIIVWRPAIGHCQKIFRQSSFPALWGTSIVFPSTNDAVLVRASEKLELGAHVALPLDPHLRALALDKAAPPELQLPLFAAIEVRR</sequence>
<keyword evidence="2" id="KW-1185">Reference proteome</keyword>
<evidence type="ECO:0000313" key="2">
    <source>
        <dbReference type="Proteomes" id="UP000594621"/>
    </source>
</evidence>
<dbReference type="AlphaFoldDB" id="A0A7S9D5Y9"/>
<gene>
    <name evidence="1" type="ORF">IC761_00595</name>
</gene>
<reference evidence="1 2" key="1">
    <citation type="submission" date="2020-09" db="EMBL/GenBank/DDBJ databases">
        <title>Complete genomes of bradyrhizobia occurring on native shrubby legumes in Australia.</title>
        <authorList>
            <person name="Lafay B."/>
        </authorList>
    </citation>
    <scope>NUCLEOTIDE SEQUENCE [LARGE SCALE GENOMIC DNA]</scope>
    <source>
        <strain evidence="1 2">BDV5040</strain>
    </source>
</reference>
<name>A0A7S9D5Y9_9BRAD</name>
<accession>A0A7S9D5Y9</accession>
<organism evidence="1 2">
    <name type="scientific">Bradyrhizobium commune</name>
    <dbReference type="NCBI Taxonomy" id="83627"/>
    <lineage>
        <taxon>Bacteria</taxon>
        <taxon>Pseudomonadati</taxon>
        <taxon>Pseudomonadota</taxon>
        <taxon>Alphaproteobacteria</taxon>
        <taxon>Hyphomicrobiales</taxon>
        <taxon>Nitrobacteraceae</taxon>
        <taxon>Bradyrhizobium</taxon>
    </lineage>
</organism>
<dbReference type="EMBL" id="CP061379">
    <property type="protein sequence ID" value="QPF91839.1"/>
    <property type="molecule type" value="Genomic_DNA"/>
</dbReference>
<protein>
    <submittedName>
        <fullName evidence="1">MerR family transcriptional regulator</fullName>
    </submittedName>
</protein>
<dbReference type="KEGG" id="bcou:IC761_00595"/>